<evidence type="ECO:0008006" key="3">
    <source>
        <dbReference type="Google" id="ProtNLM"/>
    </source>
</evidence>
<dbReference type="Pfam" id="PF01663">
    <property type="entry name" value="Phosphodiest"/>
    <property type="match status" value="2"/>
</dbReference>
<dbReference type="InterPro" id="IPR002591">
    <property type="entry name" value="Phosphodiest/P_Trfase"/>
</dbReference>
<organism evidence="1 2">
    <name type="scientific">Vibrio fortis</name>
    <dbReference type="NCBI Taxonomy" id="212667"/>
    <lineage>
        <taxon>Bacteria</taxon>
        <taxon>Pseudomonadati</taxon>
        <taxon>Pseudomonadota</taxon>
        <taxon>Gammaproteobacteria</taxon>
        <taxon>Vibrionales</taxon>
        <taxon>Vibrionaceae</taxon>
        <taxon>Vibrio</taxon>
    </lineage>
</organism>
<gene>
    <name evidence="1" type="ORF">VFDL14_15705</name>
</gene>
<evidence type="ECO:0000313" key="1">
    <source>
        <dbReference type="EMBL" id="KDN28693.1"/>
    </source>
</evidence>
<dbReference type="EMBL" id="JFFR01000018">
    <property type="protein sequence ID" value="KDN28693.1"/>
    <property type="molecule type" value="Genomic_DNA"/>
</dbReference>
<dbReference type="RefSeq" id="WP_032551207.1">
    <property type="nucleotide sequence ID" value="NZ_JFFR01000018.1"/>
</dbReference>
<proteinExistence type="predicted"/>
<dbReference type="AlphaFoldDB" id="A0A066UWV0"/>
<dbReference type="PANTHER" id="PTHR10151">
    <property type="entry name" value="ECTONUCLEOTIDE PYROPHOSPHATASE/PHOSPHODIESTERASE"/>
    <property type="match status" value="1"/>
</dbReference>
<reference evidence="1 2" key="1">
    <citation type="submission" date="2014-02" db="EMBL/GenBank/DDBJ databases">
        <title>Vibrio fortis Dalian14 Genome Sequencing.</title>
        <authorList>
            <person name="Wang Y."/>
            <person name="Song L."/>
            <person name="Liu G."/>
            <person name="Ding J."/>
        </authorList>
    </citation>
    <scope>NUCLEOTIDE SEQUENCE [LARGE SCALE GENOMIC DNA]</scope>
    <source>
        <strain evidence="1 2">Dalian14</strain>
    </source>
</reference>
<evidence type="ECO:0000313" key="2">
    <source>
        <dbReference type="Proteomes" id="UP000027219"/>
    </source>
</evidence>
<dbReference type="OrthoDB" id="9771966at2"/>
<dbReference type="PANTHER" id="PTHR10151:SF120">
    <property type="entry name" value="BIS(5'-ADENOSYL)-TRIPHOSPHATASE"/>
    <property type="match status" value="1"/>
</dbReference>
<name>A0A066UWV0_9VIBR</name>
<sequence>MKKSIKTVLVVIDAFRYDYLDRGKTPFLSSLIKDSRYIRKLTPSYGFCERTEIVVGLTALESNYFTALGFNPELSPYKSIEKILSFVDLFYDKLPKIGQRIFRRLLWEFSSRKEFGFSSVNVPLSYLKFFSLTEDGHKSHISESEDSLYRFLPKLGYKINDESFTSLDKKQVFDDSGRIKNLINNIDDECSLYMLYLGDCDKYGHSLGPNTKEMDDKLLGIDRDIEKLVQDISQKNEDVNYIFVGDHGMSEVVNRIDLLSMVESKLSKYTNGIDYLLFADSTVFRIWILSDRNKCDIENIINQLFLCEILTQNGMFTTPSQLGLKDDRTYGDYIWCANNGVVISPDYFNPSYKIINGMHGYNPIGNDQAQGMAIFYGPDFSASKDDSACLTSIYKTIRELYSE</sequence>
<comment type="caution">
    <text evidence="1">The sequence shown here is derived from an EMBL/GenBank/DDBJ whole genome shotgun (WGS) entry which is preliminary data.</text>
</comment>
<dbReference type="SUPFAM" id="SSF53649">
    <property type="entry name" value="Alkaline phosphatase-like"/>
    <property type="match status" value="1"/>
</dbReference>
<accession>A0A066UWV0</accession>
<protein>
    <recommendedName>
        <fullName evidence="3">Alkaline phosphatase family protein</fullName>
    </recommendedName>
</protein>
<dbReference type="InterPro" id="IPR017850">
    <property type="entry name" value="Alkaline_phosphatase_core_sf"/>
</dbReference>
<keyword evidence="2" id="KW-1185">Reference proteome</keyword>
<dbReference type="Gene3D" id="3.40.720.10">
    <property type="entry name" value="Alkaline Phosphatase, subunit A"/>
    <property type="match status" value="1"/>
</dbReference>
<dbReference type="STRING" id="212667.VFDL14_15705"/>
<dbReference type="GO" id="GO:0016787">
    <property type="term" value="F:hydrolase activity"/>
    <property type="evidence" value="ECO:0007669"/>
    <property type="project" value="UniProtKB-ARBA"/>
</dbReference>
<dbReference type="Proteomes" id="UP000027219">
    <property type="component" value="Unassembled WGS sequence"/>
</dbReference>